<evidence type="ECO:0000256" key="1">
    <source>
        <dbReference type="SAM" id="MobiDB-lite"/>
    </source>
</evidence>
<dbReference type="Proteomes" id="UP001295469">
    <property type="component" value="Chromosome A08"/>
</dbReference>
<dbReference type="Gramene" id="CDY02475">
    <property type="protein sequence ID" value="CDY02475"/>
    <property type="gene ID" value="GSBRNA2T00114110001"/>
</dbReference>
<feature type="region of interest" description="Disordered" evidence="1">
    <location>
        <begin position="1"/>
        <end position="87"/>
    </location>
</feature>
<dbReference type="AlphaFoldDB" id="A0A816ZLB5"/>
<dbReference type="EMBL" id="HG994362">
    <property type="protein sequence ID" value="CAF2212403.1"/>
    <property type="molecule type" value="Genomic_DNA"/>
</dbReference>
<gene>
    <name evidence="2" type="ORF">DARMORV10_A08P01140.1</name>
</gene>
<feature type="compositionally biased region" description="Polar residues" evidence="1">
    <location>
        <begin position="1"/>
        <end position="10"/>
    </location>
</feature>
<evidence type="ECO:0000313" key="2">
    <source>
        <dbReference type="EMBL" id="CAF2212403.1"/>
    </source>
</evidence>
<reference evidence="2" key="1">
    <citation type="submission" date="2021-01" db="EMBL/GenBank/DDBJ databases">
        <authorList>
            <consortium name="Genoscope - CEA"/>
            <person name="William W."/>
        </authorList>
    </citation>
    <scope>NUCLEOTIDE SEQUENCE</scope>
</reference>
<sequence length="125" mass="13962">MDPWDKTNSLLDHHHRRQDHRHPSFSSTKSTTPSTPPPPLTAAQSPEIQLDQGISRPLSQFSSSIQAPPAPQTQADSPLPSPIPSTGDLVRRVLRRRFPIPSRFEPPSRDSNDLIIIIIIIIIIK</sequence>
<feature type="compositionally biased region" description="Polar residues" evidence="1">
    <location>
        <begin position="57"/>
        <end position="76"/>
    </location>
</feature>
<protein>
    <submittedName>
        <fullName evidence="2">(rape) hypothetical protein</fullName>
    </submittedName>
</protein>
<accession>A0A816ZLB5</accession>
<feature type="compositionally biased region" description="Low complexity" evidence="1">
    <location>
        <begin position="24"/>
        <end position="33"/>
    </location>
</feature>
<name>A0A816ZLB5_BRANA</name>
<proteinExistence type="predicted"/>
<organism evidence="2">
    <name type="scientific">Brassica napus</name>
    <name type="common">Rape</name>
    <dbReference type="NCBI Taxonomy" id="3708"/>
    <lineage>
        <taxon>Eukaryota</taxon>
        <taxon>Viridiplantae</taxon>
        <taxon>Streptophyta</taxon>
        <taxon>Embryophyta</taxon>
        <taxon>Tracheophyta</taxon>
        <taxon>Spermatophyta</taxon>
        <taxon>Magnoliopsida</taxon>
        <taxon>eudicotyledons</taxon>
        <taxon>Gunneridae</taxon>
        <taxon>Pentapetalae</taxon>
        <taxon>rosids</taxon>
        <taxon>malvids</taxon>
        <taxon>Brassicales</taxon>
        <taxon>Brassicaceae</taxon>
        <taxon>Brassiceae</taxon>
        <taxon>Brassica</taxon>
    </lineage>
</organism>